<protein>
    <submittedName>
        <fullName evidence="1">Uncharacterized protein</fullName>
    </submittedName>
</protein>
<gene>
    <name evidence="1" type="ORF">WDJ61_06955</name>
</gene>
<dbReference type="Proteomes" id="UP001387364">
    <property type="component" value="Chromosome"/>
</dbReference>
<evidence type="ECO:0000313" key="1">
    <source>
        <dbReference type="EMBL" id="WXB94359.1"/>
    </source>
</evidence>
<accession>A0ABZ2N9F1</accession>
<organism evidence="1 2">
    <name type="scientific">Bacillus kandeliae</name>
    <dbReference type="NCBI Taxonomy" id="3129297"/>
    <lineage>
        <taxon>Bacteria</taxon>
        <taxon>Bacillati</taxon>
        <taxon>Bacillota</taxon>
        <taxon>Bacilli</taxon>
        <taxon>Bacillales</taxon>
        <taxon>Bacillaceae</taxon>
        <taxon>Bacillus</taxon>
    </lineage>
</organism>
<reference evidence="1 2" key="1">
    <citation type="submission" date="2024-02" db="EMBL/GenBank/DDBJ databases">
        <title>Seven novel Bacillus-like species.</title>
        <authorList>
            <person name="Liu G."/>
        </authorList>
    </citation>
    <scope>NUCLEOTIDE SEQUENCE [LARGE SCALE GENOMIC DNA]</scope>
    <source>
        <strain evidence="1 2">FJAT-52991</strain>
    </source>
</reference>
<dbReference type="EMBL" id="CP147404">
    <property type="protein sequence ID" value="WXB94359.1"/>
    <property type="molecule type" value="Genomic_DNA"/>
</dbReference>
<proteinExistence type="predicted"/>
<evidence type="ECO:0000313" key="2">
    <source>
        <dbReference type="Proteomes" id="UP001387364"/>
    </source>
</evidence>
<sequence length="58" mass="6283">MIALEGYVIFSNGVNTHVCGFGQMVLFKQFLDENEASGGKSKPLGGTKHVSYFNETIA</sequence>
<name>A0ABZ2N9F1_9BACI</name>
<keyword evidence="2" id="KW-1185">Reference proteome</keyword>
<dbReference type="RefSeq" id="WP_338754045.1">
    <property type="nucleotide sequence ID" value="NZ_CP147404.1"/>
</dbReference>